<sequence>MSDWTPAAGCTLILAAGQGQRYRQHSGEDKLLAPSSNAESTSVPILLATLRACAGLTERCVLVLPDDQPARLKFAEQHAPALGIELLCISSNGLGHSLAQAVAATGSSTGWLVVLADMPYIQTATWQRMAQAIQPHALAAPTFQGRRGHPRIIGSHYASYLRELQGDQGAQELFALSAVQEIAVEDRGILLDIDVPTDRLAP</sequence>
<evidence type="ECO:0000259" key="2">
    <source>
        <dbReference type="Pfam" id="PF12804"/>
    </source>
</evidence>
<dbReference type="PANTHER" id="PTHR43777">
    <property type="entry name" value="MOLYBDENUM COFACTOR CYTIDYLYLTRANSFERASE"/>
    <property type="match status" value="1"/>
</dbReference>
<evidence type="ECO:0000313" key="4">
    <source>
        <dbReference type="EMBL" id="QFY57280.1"/>
    </source>
</evidence>
<dbReference type="Gene3D" id="3.90.550.10">
    <property type="entry name" value="Spore Coat Polysaccharide Biosynthesis Protein SpsA, Chain A"/>
    <property type="match status" value="1"/>
</dbReference>
<dbReference type="EMBL" id="NWMT01000097">
    <property type="protein sequence ID" value="PCC99613.1"/>
    <property type="molecule type" value="Genomic_DNA"/>
</dbReference>
<dbReference type="CDD" id="cd04182">
    <property type="entry name" value="GT_2_like_f"/>
    <property type="match status" value="1"/>
</dbReference>
<name>A0AA91U351_9GAMM</name>
<keyword evidence="1" id="KW-0460">Magnesium</keyword>
<reference evidence="4 6" key="2">
    <citation type="submission" date="2018-10" db="EMBL/GenBank/DDBJ databases">
        <title>Complete genome sequence of Pseudomonas pelagia strain Kongs-67.</title>
        <authorList>
            <person name="Sinha R.K."/>
            <person name="Krishnan K."/>
        </authorList>
    </citation>
    <scope>NUCLEOTIDE SEQUENCE [LARGE SCALE GENOMIC DNA]</scope>
    <source>
        <strain evidence="4 6">Kongs-67</strain>
    </source>
</reference>
<evidence type="ECO:0000313" key="3">
    <source>
        <dbReference type="EMBL" id="PCC99613.1"/>
    </source>
</evidence>
<dbReference type="RefSeq" id="WP_096346403.1">
    <property type="nucleotide sequence ID" value="NZ_CP033116.1"/>
</dbReference>
<gene>
    <name evidence="3" type="ORF">CO192_09670</name>
    <name evidence="4" type="ORF">EAO82_13445</name>
</gene>
<reference evidence="3 5" key="1">
    <citation type="submission" date="2017-09" db="EMBL/GenBank/DDBJ databases">
        <title>Bacterial and phytoplankton interrelationship in Kongsfjorden, an Arctic fjord.</title>
        <authorList>
            <person name="Sinha R."/>
            <person name="Krishnan K."/>
        </authorList>
    </citation>
    <scope>NUCLEOTIDE SEQUENCE [LARGE SCALE GENOMIC DNA]</scope>
    <source>
        <strain evidence="3 5">58</strain>
    </source>
</reference>
<dbReference type="Pfam" id="PF12804">
    <property type="entry name" value="NTP_transf_3"/>
    <property type="match status" value="1"/>
</dbReference>
<dbReference type="InterPro" id="IPR025877">
    <property type="entry name" value="MobA-like_NTP_Trfase"/>
</dbReference>
<feature type="domain" description="MobA-like NTP transferase" evidence="2">
    <location>
        <begin position="12"/>
        <end position="175"/>
    </location>
</feature>
<dbReference type="EMBL" id="CP033116">
    <property type="protein sequence ID" value="QFY57280.1"/>
    <property type="molecule type" value="Genomic_DNA"/>
</dbReference>
<dbReference type="AlphaFoldDB" id="A0AA91U351"/>
<dbReference type="InterPro" id="IPR029044">
    <property type="entry name" value="Nucleotide-diphossugar_trans"/>
</dbReference>
<dbReference type="PANTHER" id="PTHR43777:SF1">
    <property type="entry name" value="MOLYBDENUM COFACTOR CYTIDYLYLTRANSFERASE"/>
    <property type="match status" value="1"/>
</dbReference>
<evidence type="ECO:0000313" key="6">
    <source>
        <dbReference type="Proteomes" id="UP000344571"/>
    </source>
</evidence>
<keyword evidence="6" id="KW-1185">Reference proteome</keyword>
<proteinExistence type="predicted"/>
<evidence type="ECO:0000256" key="1">
    <source>
        <dbReference type="ARBA" id="ARBA00022842"/>
    </source>
</evidence>
<dbReference type="SUPFAM" id="SSF53448">
    <property type="entry name" value="Nucleotide-diphospho-sugar transferases"/>
    <property type="match status" value="1"/>
</dbReference>
<evidence type="ECO:0000313" key="5">
    <source>
        <dbReference type="Proteomes" id="UP000243750"/>
    </source>
</evidence>
<organism evidence="3 5">
    <name type="scientific">Halopseudomonas pelagia</name>
    <dbReference type="NCBI Taxonomy" id="553151"/>
    <lineage>
        <taxon>Bacteria</taxon>
        <taxon>Pseudomonadati</taxon>
        <taxon>Pseudomonadota</taxon>
        <taxon>Gammaproteobacteria</taxon>
        <taxon>Pseudomonadales</taxon>
        <taxon>Pseudomonadaceae</taxon>
        <taxon>Halopseudomonas</taxon>
    </lineage>
</organism>
<dbReference type="Proteomes" id="UP000344571">
    <property type="component" value="Chromosome"/>
</dbReference>
<accession>A0AA91U351</accession>
<dbReference type="GO" id="GO:0016779">
    <property type="term" value="F:nucleotidyltransferase activity"/>
    <property type="evidence" value="ECO:0007669"/>
    <property type="project" value="UniProtKB-ARBA"/>
</dbReference>
<dbReference type="Proteomes" id="UP000243750">
    <property type="component" value="Unassembled WGS sequence"/>
</dbReference>
<protein>
    <submittedName>
        <fullName evidence="3">Molybdopterin-guanine dinucleotide biosynthesis protein MobA</fullName>
    </submittedName>
    <submittedName>
        <fullName evidence="4">Nucleotidyltransferase family protein</fullName>
    </submittedName>
</protein>